<name>A0ABM1W2J9_APLCA</name>
<keyword evidence="1" id="KW-1133">Transmembrane helix</keyword>
<evidence type="ECO:0000256" key="1">
    <source>
        <dbReference type="SAM" id="Phobius"/>
    </source>
</evidence>
<protein>
    <submittedName>
        <fullName evidence="3 4">Uncharacterized protein LOC101853892</fullName>
    </submittedName>
</protein>
<sequence length="491" mass="55620">MKRDFIPETEAIIPEGGIMSPCEKPENHSQFCDVTDLCLDHFPDKWRDEKVLQDFQVLSKYVVRLTVLMLSPDRMMACSVHRHGSGFLTIDLENGALVHTSKHVVWDPLEAKHTVVRLFYDDEEKETIYTSLGINSLQDRILGRVGYQLPASFLAQSPQSRGLFLTRGSTRYFRSVMDSDYTVFSCELPVHELFPLQDQSLLVSACSWWNFSLRRFMMSRPDIDVAIISHPHGEAKKISFGKMTRLMGVTPALYDAPTCGGSSGAPVIRLNSDSAHYLSAGQFVHHGHNKSRLNLGMGTVRPPVLFPYWKRLDTDSRLYSAVSLLYEPVFYWTLVICDLMHVTSTVKSSIDVFAYTSSFSAFALTVNSWPFLLLNSCFWLHLGLTCLYRWKQIGAWLAVCQLLSSLINTSAFLVGWTLLCLPSPWSNMFLVSGVWLVLIYLERHLRLSSRFTTATLGSFPDVLKLIMIEERGLEAKRSKSDDLITTMPTDG</sequence>
<feature type="transmembrane region" description="Helical" evidence="1">
    <location>
        <begin position="425"/>
        <end position="441"/>
    </location>
</feature>
<dbReference type="SUPFAM" id="SSF50494">
    <property type="entry name" value="Trypsin-like serine proteases"/>
    <property type="match status" value="1"/>
</dbReference>
<organism evidence="2 4">
    <name type="scientific">Aplysia californica</name>
    <name type="common">California sea hare</name>
    <dbReference type="NCBI Taxonomy" id="6500"/>
    <lineage>
        <taxon>Eukaryota</taxon>
        <taxon>Metazoa</taxon>
        <taxon>Spiralia</taxon>
        <taxon>Lophotrochozoa</taxon>
        <taxon>Mollusca</taxon>
        <taxon>Gastropoda</taxon>
        <taxon>Heterobranchia</taxon>
        <taxon>Euthyneura</taxon>
        <taxon>Tectipleura</taxon>
        <taxon>Aplysiida</taxon>
        <taxon>Aplysioidea</taxon>
        <taxon>Aplysiidae</taxon>
        <taxon>Aplysia</taxon>
    </lineage>
</organism>
<dbReference type="RefSeq" id="XP_035828892.1">
    <property type="nucleotide sequence ID" value="XM_035972999.1"/>
</dbReference>
<evidence type="ECO:0000313" key="3">
    <source>
        <dbReference type="RefSeq" id="XP_005110835.1"/>
    </source>
</evidence>
<gene>
    <name evidence="3 4" type="primary">LOC101853892</name>
</gene>
<keyword evidence="2" id="KW-1185">Reference proteome</keyword>
<dbReference type="RefSeq" id="XP_005110835.1">
    <property type="nucleotide sequence ID" value="XM_005110778.3"/>
</dbReference>
<accession>A0ABM1W2J9</accession>
<dbReference type="InterPro" id="IPR009003">
    <property type="entry name" value="Peptidase_S1_PA"/>
</dbReference>
<feature type="transmembrane region" description="Helical" evidence="1">
    <location>
        <begin position="369"/>
        <end position="388"/>
    </location>
</feature>
<reference evidence="3 4" key="1">
    <citation type="submission" date="2025-05" db="UniProtKB">
        <authorList>
            <consortium name="RefSeq"/>
        </authorList>
    </citation>
    <scope>IDENTIFICATION</scope>
</reference>
<keyword evidence="1" id="KW-0472">Membrane</keyword>
<feature type="transmembrane region" description="Helical" evidence="1">
    <location>
        <begin position="395"/>
        <end position="419"/>
    </location>
</feature>
<evidence type="ECO:0000313" key="2">
    <source>
        <dbReference type="Proteomes" id="UP000694888"/>
    </source>
</evidence>
<keyword evidence="1" id="KW-0812">Transmembrane</keyword>
<dbReference type="Proteomes" id="UP000694888">
    <property type="component" value="Unplaced"/>
</dbReference>
<evidence type="ECO:0000313" key="4">
    <source>
        <dbReference type="RefSeq" id="XP_035828892.1"/>
    </source>
</evidence>
<dbReference type="GeneID" id="101853892"/>
<proteinExistence type="predicted"/>